<dbReference type="AlphaFoldDB" id="A0A0D1EHL6"/>
<keyword evidence="2 4" id="KW-0560">Oxidoreductase</keyword>
<evidence type="ECO:0000259" key="6">
    <source>
        <dbReference type="Pfam" id="PF02826"/>
    </source>
</evidence>
<dbReference type="PATRIC" id="fig|935700.4.peg.946"/>
<feature type="domain" description="D-isomer specific 2-hydroxyacid dehydrogenase NAD-binding" evidence="6">
    <location>
        <begin position="112"/>
        <end position="299"/>
    </location>
</feature>
<feature type="domain" description="D-isomer specific 2-hydroxyacid dehydrogenase catalytic" evidence="5">
    <location>
        <begin position="4"/>
        <end position="330"/>
    </location>
</feature>
<dbReference type="InterPro" id="IPR006139">
    <property type="entry name" value="D-isomer_2_OHA_DH_cat_dom"/>
</dbReference>
<dbReference type="RefSeq" id="WP_043917757.1">
    <property type="nucleotide sequence ID" value="NZ_FZPF01000007.1"/>
</dbReference>
<gene>
    <name evidence="7" type="primary">ldhA</name>
    <name evidence="7" type="ORF">jaqu_09040</name>
</gene>
<evidence type="ECO:0000313" key="7">
    <source>
        <dbReference type="EMBL" id="KIT17174.1"/>
    </source>
</evidence>
<dbReference type="Proteomes" id="UP000032232">
    <property type="component" value="Unassembled WGS sequence"/>
</dbReference>
<dbReference type="PROSITE" id="PS00671">
    <property type="entry name" value="D_2_HYDROXYACID_DH_3"/>
    <property type="match status" value="1"/>
</dbReference>
<dbReference type="InterPro" id="IPR006140">
    <property type="entry name" value="D-isomer_DH_NAD-bd"/>
</dbReference>
<dbReference type="PANTHER" id="PTHR43026:SF1">
    <property type="entry name" value="2-HYDROXYACID DEHYDROGENASE HOMOLOG 1-RELATED"/>
    <property type="match status" value="1"/>
</dbReference>
<dbReference type="InterPro" id="IPR029753">
    <property type="entry name" value="D-isomer_DH_CS"/>
</dbReference>
<dbReference type="PROSITE" id="PS00670">
    <property type="entry name" value="D_2_HYDROXYACID_DH_2"/>
    <property type="match status" value="1"/>
</dbReference>
<evidence type="ECO:0000256" key="3">
    <source>
        <dbReference type="ARBA" id="ARBA00023027"/>
    </source>
</evidence>
<dbReference type="EC" id="1.1.1.28" evidence="7"/>
<accession>A0A0D1EHL6</accession>
<dbReference type="InterPro" id="IPR036291">
    <property type="entry name" value="NAD(P)-bd_dom_sf"/>
</dbReference>
<evidence type="ECO:0000256" key="2">
    <source>
        <dbReference type="ARBA" id="ARBA00023002"/>
    </source>
</evidence>
<dbReference type="PANTHER" id="PTHR43026">
    <property type="entry name" value="2-HYDROXYACID DEHYDROGENASE HOMOLOG 1-RELATED"/>
    <property type="match status" value="1"/>
</dbReference>
<evidence type="ECO:0000256" key="4">
    <source>
        <dbReference type="RuleBase" id="RU003719"/>
    </source>
</evidence>
<evidence type="ECO:0000256" key="1">
    <source>
        <dbReference type="ARBA" id="ARBA00005854"/>
    </source>
</evidence>
<keyword evidence="8" id="KW-1185">Reference proteome</keyword>
<organism evidence="7 8">
    <name type="scientific">Jannaschia aquimarina</name>
    <dbReference type="NCBI Taxonomy" id="935700"/>
    <lineage>
        <taxon>Bacteria</taxon>
        <taxon>Pseudomonadati</taxon>
        <taxon>Pseudomonadota</taxon>
        <taxon>Alphaproteobacteria</taxon>
        <taxon>Rhodobacterales</taxon>
        <taxon>Roseobacteraceae</taxon>
        <taxon>Jannaschia</taxon>
    </lineage>
</organism>
<proteinExistence type="inferred from homology"/>
<evidence type="ECO:0000313" key="8">
    <source>
        <dbReference type="Proteomes" id="UP000032232"/>
    </source>
</evidence>
<dbReference type="GO" id="GO:0051287">
    <property type="term" value="F:NAD binding"/>
    <property type="evidence" value="ECO:0007669"/>
    <property type="project" value="InterPro"/>
</dbReference>
<comment type="caution">
    <text evidence="7">The sequence shown here is derived from an EMBL/GenBank/DDBJ whole genome shotgun (WGS) entry which is preliminary data.</text>
</comment>
<dbReference type="InterPro" id="IPR058205">
    <property type="entry name" value="D-LDH-like"/>
</dbReference>
<dbReference type="Gene3D" id="3.40.50.720">
    <property type="entry name" value="NAD(P)-binding Rossmann-like Domain"/>
    <property type="match status" value="2"/>
</dbReference>
<reference evidence="7 8" key="1">
    <citation type="submission" date="2015-02" db="EMBL/GenBank/DDBJ databases">
        <title>Genome Sequence of Jannaschia aquimarina DSM28248, a member of the Roseobacter clade.</title>
        <authorList>
            <person name="Voget S."/>
            <person name="Daniel R."/>
        </authorList>
    </citation>
    <scope>NUCLEOTIDE SEQUENCE [LARGE SCALE GENOMIC DNA]</scope>
    <source>
        <strain evidence="7 8">GSW-M26</strain>
    </source>
</reference>
<dbReference type="Pfam" id="PF02826">
    <property type="entry name" value="2-Hacid_dh_C"/>
    <property type="match status" value="1"/>
</dbReference>
<dbReference type="STRING" id="935700.jaqu_09040"/>
<name>A0A0D1EHL6_9RHOB</name>
<dbReference type="Pfam" id="PF00389">
    <property type="entry name" value="2-Hacid_dh"/>
    <property type="match status" value="1"/>
</dbReference>
<dbReference type="GO" id="GO:0008720">
    <property type="term" value="F:D-lactate dehydrogenase (NAD+) activity"/>
    <property type="evidence" value="ECO:0007669"/>
    <property type="project" value="UniProtKB-EC"/>
</dbReference>
<sequence>MRIAMFSAKPYDRETFERVNGDLEAPHELTFMTPHLDRSTAVLAEGADAVCAFVNDDVDAETLEILAERGVKLLLMRCAGYNNVDVAAAERLGLAIGRVPAYSPHAVAEHTIALILGLNRRLHRAYNRVREGNFELDGLMGFDLHGKTVGVVGTGRIGICTIRILAGFGCRVLAADPHPADEAREAGADYVDLPDLLEHSDIVTLHCPLTPGTHHLIDETALASMRNGAYLINTSRGGLIDTRAVIRALKSGQLGGLAIDVYEEEGDLFFENLSGQVLQDDIFARLLTFPNVLVTGHQAFFTEEALNAIARTSLANATAFEAEGQPEHAVTVEMMA</sequence>
<dbReference type="OrthoDB" id="9793626at2"/>
<comment type="similarity">
    <text evidence="1 4">Belongs to the D-isomer specific 2-hydroxyacid dehydrogenase family.</text>
</comment>
<protein>
    <submittedName>
        <fullName evidence="7">LdhA protein</fullName>
        <ecNumber evidence="7">1.1.1.28</ecNumber>
    </submittedName>
</protein>
<keyword evidence="3" id="KW-0520">NAD</keyword>
<dbReference type="SUPFAM" id="SSF51735">
    <property type="entry name" value="NAD(P)-binding Rossmann-fold domains"/>
    <property type="match status" value="1"/>
</dbReference>
<evidence type="ECO:0000259" key="5">
    <source>
        <dbReference type="Pfam" id="PF00389"/>
    </source>
</evidence>
<dbReference type="CDD" id="cd12183">
    <property type="entry name" value="LDH_like_2"/>
    <property type="match status" value="1"/>
</dbReference>
<dbReference type="SUPFAM" id="SSF52283">
    <property type="entry name" value="Formate/glycerate dehydrogenase catalytic domain-like"/>
    <property type="match status" value="1"/>
</dbReference>
<dbReference type="EMBL" id="JYFE01000020">
    <property type="protein sequence ID" value="KIT17174.1"/>
    <property type="molecule type" value="Genomic_DNA"/>
</dbReference>